<dbReference type="OrthoDB" id="4251531at2"/>
<keyword evidence="3" id="KW-0067">ATP-binding</keyword>
<keyword evidence="3" id="KW-0547">Nucleotide-binding</keyword>
<dbReference type="CDD" id="cd16936">
    <property type="entry name" value="HATPase_RsbW-like"/>
    <property type="match status" value="1"/>
</dbReference>
<keyword evidence="1" id="KW-0808">Transferase</keyword>
<evidence type="ECO:0000313" key="4">
    <source>
        <dbReference type="Proteomes" id="UP000267900"/>
    </source>
</evidence>
<evidence type="ECO:0000256" key="1">
    <source>
        <dbReference type="ARBA" id="ARBA00022527"/>
    </source>
</evidence>
<protein>
    <submittedName>
        <fullName evidence="3">ATP-binding protein</fullName>
    </submittedName>
</protein>
<dbReference type="InterPro" id="IPR050267">
    <property type="entry name" value="Anti-sigma-factor_SerPK"/>
</dbReference>
<keyword evidence="1" id="KW-0723">Serine/threonine-protein kinase</keyword>
<dbReference type="PANTHER" id="PTHR35526:SF3">
    <property type="entry name" value="ANTI-SIGMA-F FACTOR RSBW"/>
    <property type="match status" value="1"/>
</dbReference>
<organism evidence="3 4">
    <name type="scientific">Streptomyces luteoverticillatus</name>
    <name type="common">Streptoverticillium luteoverticillatus</name>
    <dbReference type="NCBI Taxonomy" id="66425"/>
    <lineage>
        <taxon>Bacteria</taxon>
        <taxon>Bacillati</taxon>
        <taxon>Actinomycetota</taxon>
        <taxon>Actinomycetes</taxon>
        <taxon>Kitasatosporales</taxon>
        <taxon>Streptomycetaceae</taxon>
        <taxon>Streptomyces</taxon>
    </lineage>
</organism>
<dbReference type="EMBL" id="CP034587">
    <property type="protein sequence ID" value="AZQ70415.1"/>
    <property type="molecule type" value="Genomic_DNA"/>
</dbReference>
<keyword evidence="1" id="KW-0418">Kinase</keyword>
<evidence type="ECO:0000259" key="2">
    <source>
        <dbReference type="Pfam" id="PF13581"/>
    </source>
</evidence>
<feature type="domain" description="Histidine kinase/HSP90-like ATPase" evidence="2">
    <location>
        <begin position="26"/>
        <end position="134"/>
    </location>
</feature>
<dbReference type="RefSeq" id="WP_126912980.1">
    <property type="nucleotide sequence ID" value="NZ_CP034587.1"/>
</dbReference>
<reference evidence="3 4" key="1">
    <citation type="submission" date="2018-12" db="EMBL/GenBank/DDBJ databases">
        <title>The whole draft genome of Streptomyce luteoverticillatus CGMCC 15060.</title>
        <authorList>
            <person name="Feng Z."/>
            <person name="Chen G."/>
            <person name="Zhang J."/>
            <person name="Zhu H."/>
            <person name="Yu X."/>
            <person name="Zhang W."/>
            <person name="Zhang X."/>
        </authorList>
    </citation>
    <scope>NUCLEOTIDE SEQUENCE [LARGE SCALE GENOMIC DNA]</scope>
    <source>
        <strain evidence="3 4">CGMCC 15060</strain>
    </source>
</reference>
<dbReference type="AlphaFoldDB" id="A0A3Q9FWP6"/>
<dbReference type="Proteomes" id="UP000267900">
    <property type="component" value="Chromosome"/>
</dbReference>
<accession>A0A3Q9FWP6</accession>
<gene>
    <name evidence="3" type="ORF">EKH77_03565</name>
</gene>
<dbReference type="Gene3D" id="3.30.565.10">
    <property type="entry name" value="Histidine kinase-like ATPase, C-terminal domain"/>
    <property type="match status" value="1"/>
</dbReference>
<dbReference type="InterPro" id="IPR003594">
    <property type="entry name" value="HATPase_dom"/>
</dbReference>
<sequence length="144" mass="15928">MSGASTATRRCGVETRRVQRWTTHRRTVGLARDELRAALAEWGLSAIEEPAVLVLSELVTNAITHAFVRGRDIETSFCRGPQGVRLAVDDADERHHPQRRPPGEAGGRGLVLVEELSDRWGCRIRRGVGKSVWAVITVPGGRWL</sequence>
<dbReference type="SUPFAM" id="SSF55874">
    <property type="entry name" value="ATPase domain of HSP90 chaperone/DNA topoisomerase II/histidine kinase"/>
    <property type="match status" value="1"/>
</dbReference>
<dbReference type="PANTHER" id="PTHR35526">
    <property type="entry name" value="ANTI-SIGMA-F FACTOR RSBW-RELATED"/>
    <property type="match status" value="1"/>
</dbReference>
<proteinExistence type="predicted"/>
<dbReference type="InterPro" id="IPR036890">
    <property type="entry name" value="HATPase_C_sf"/>
</dbReference>
<dbReference type="GO" id="GO:0004674">
    <property type="term" value="F:protein serine/threonine kinase activity"/>
    <property type="evidence" value="ECO:0007669"/>
    <property type="project" value="UniProtKB-KW"/>
</dbReference>
<name>A0A3Q9FWP6_STRLT</name>
<dbReference type="GO" id="GO:0005524">
    <property type="term" value="F:ATP binding"/>
    <property type="evidence" value="ECO:0007669"/>
    <property type="project" value="UniProtKB-KW"/>
</dbReference>
<evidence type="ECO:0000313" key="3">
    <source>
        <dbReference type="EMBL" id="AZQ70415.1"/>
    </source>
</evidence>
<dbReference type="Pfam" id="PF13581">
    <property type="entry name" value="HATPase_c_2"/>
    <property type="match status" value="1"/>
</dbReference>
<keyword evidence="4" id="KW-1185">Reference proteome</keyword>